<name>F4LPJ3_TREBD</name>
<dbReference type="EMBL" id="CP002696">
    <property type="protein sequence ID" value="AEE16004.1"/>
    <property type="molecule type" value="Genomic_DNA"/>
</dbReference>
<evidence type="ECO:0000313" key="2">
    <source>
        <dbReference type="Proteomes" id="UP000006546"/>
    </source>
</evidence>
<dbReference type="KEGG" id="tbe:Trebr_0561"/>
<dbReference type="HOGENOM" id="CLU_421464_0_0_12"/>
<dbReference type="RefSeq" id="WP_013757723.1">
    <property type="nucleotide sequence ID" value="NC_015500.1"/>
</dbReference>
<dbReference type="AlphaFoldDB" id="F4LPJ3"/>
<gene>
    <name evidence="1" type="ordered locus">Trebr_0561</name>
</gene>
<dbReference type="eggNOG" id="ENOG5033T4C">
    <property type="taxonomic scope" value="Bacteria"/>
</dbReference>
<dbReference type="OrthoDB" id="353788at2"/>
<dbReference type="Proteomes" id="UP000006546">
    <property type="component" value="Chromosome"/>
</dbReference>
<proteinExistence type="predicted"/>
<keyword evidence="2" id="KW-1185">Reference proteome</keyword>
<accession>F4LPJ3</accession>
<dbReference type="STRING" id="906968.Trebr_0561"/>
<sequence>MATTTSIPVLLKYYAARQNNAQINIANFCEYIKRYAQHHVEEQPELIPYLANTHELVNKEIEKLAETKQVFLVSPTPDKQDVIVIGFYIDKYAIRYQEIKNNAAIPFPSISDLPKHTPTDILEKEQAGDYMVAALTQQDLSTRALYCLQMPRNLPPILFPSNVPATILMEISLSKLRQMLIKEEFHDYFLKKLKIANPGKELSMKNFFSMLIQKTDRALSSLQESGDNFYQWSQLCFFIRQDYEKVKDLTQEDISILQAVYLIECSITFYRNKAQQNLQRTTALKNLELILNKPPYYFTKEAISMFADSRGIPLLGQYTEDDLNEFLHRESTQSADNLLPPLLTFKPENGARYYIYKTKVIPLIIRLCSDARETVRDTITKDCYNMLKQFLPIPEIKEQPLFEKKLEKTLQTVSPALYTLLGAPFLSAVQYETRMSGDSGAERINLFSNGQLIPYSELLMISKEEILTDARILLPFWYTIPVVSWIISLFMAPPQAKKKELARSKKIIVEKTSEQEREIPIAEKRDPVMSRKNELKQAAVEAEKVLIPENSTLERELNSYIQSWNKLLNKQSRENLTEDINSLIRDYMRKIIKTLRANNFTVDRIKNLAETLVKTPGMQKIKDQDELSMYIQLYMVKLIKNL</sequence>
<evidence type="ECO:0000313" key="1">
    <source>
        <dbReference type="EMBL" id="AEE16004.1"/>
    </source>
</evidence>
<reference evidence="2" key="1">
    <citation type="submission" date="2011-04" db="EMBL/GenBank/DDBJ databases">
        <title>The complete genome of Treponema brennaborense DSM 12168.</title>
        <authorList>
            <person name="Lucas S."/>
            <person name="Han J."/>
            <person name="Lapidus A."/>
            <person name="Bruce D."/>
            <person name="Goodwin L."/>
            <person name="Pitluck S."/>
            <person name="Peters L."/>
            <person name="Kyrpides N."/>
            <person name="Mavromatis K."/>
            <person name="Ivanova N."/>
            <person name="Mikhailova N."/>
            <person name="Pagani I."/>
            <person name="Teshima H."/>
            <person name="Detter J.C."/>
            <person name="Tapia R."/>
            <person name="Han C."/>
            <person name="Land M."/>
            <person name="Hauser L."/>
            <person name="Markowitz V."/>
            <person name="Cheng J.-F."/>
            <person name="Hugenholtz P."/>
            <person name="Woyke T."/>
            <person name="Wu D."/>
            <person name="Gronow S."/>
            <person name="Wellnitz S."/>
            <person name="Brambilla E."/>
            <person name="Klenk H.-P."/>
            <person name="Eisen J.A."/>
        </authorList>
    </citation>
    <scope>NUCLEOTIDE SEQUENCE [LARGE SCALE GENOMIC DNA]</scope>
    <source>
        <strain evidence="2">DSM 12168 / CIP 105900 / DD5/3</strain>
    </source>
</reference>
<organism evidence="1 2">
    <name type="scientific">Treponema brennaborense (strain DSM 12168 / CIP 105900 / DD5/3)</name>
    <dbReference type="NCBI Taxonomy" id="906968"/>
    <lineage>
        <taxon>Bacteria</taxon>
        <taxon>Pseudomonadati</taxon>
        <taxon>Spirochaetota</taxon>
        <taxon>Spirochaetia</taxon>
        <taxon>Spirochaetales</taxon>
        <taxon>Treponemataceae</taxon>
        <taxon>Treponema</taxon>
    </lineage>
</organism>
<protein>
    <submittedName>
        <fullName evidence="1">Uncharacterized protein</fullName>
    </submittedName>
</protein>